<proteinExistence type="predicted"/>
<protein>
    <recommendedName>
        <fullName evidence="2">IrrE N-terminal-like domain-containing protein</fullName>
    </recommendedName>
</protein>
<dbReference type="AlphaFoldDB" id="A0A0F9M0L2"/>
<sequence>MSELLTLEEGNMGNMSKTELIDFFTFVTDDLDIVLSLEFTPASPSIYIDGKVLFCGRDLDGYKWRVKERLLHEIAHHFEVGKRQHGVNFYKVYVELVDKYMVKSQPLRQNLSLKSKS</sequence>
<gene>
    <name evidence="1" type="ORF">LCGC14_1132750</name>
</gene>
<dbReference type="EMBL" id="LAZR01005317">
    <property type="protein sequence ID" value="KKN00945.1"/>
    <property type="molecule type" value="Genomic_DNA"/>
</dbReference>
<evidence type="ECO:0008006" key="2">
    <source>
        <dbReference type="Google" id="ProtNLM"/>
    </source>
</evidence>
<accession>A0A0F9M0L2</accession>
<evidence type="ECO:0000313" key="1">
    <source>
        <dbReference type="EMBL" id="KKN00945.1"/>
    </source>
</evidence>
<reference evidence="1" key="1">
    <citation type="journal article" date="2015" name="Nature">
        <title>Complex archaea that bridge the gap between prokaryotes and eukaryotes.</title>
        <authorList>
            <person name="Spang A."/>
            <person name="Saw J.H."/>
            <person name="Jorgensen S.L."/>
            <person name="Zaremba-Niedzwiedzka K."/>
            <person name="Martijn J."/>
            <person name="Lind A.E."/>
            <person name="van Eijk R."/>
            <person name="Schleper C."/>
            <person name="Guy L."/>
            <person name="Ettema T.J."/>
        </authorList>
    </citation>
    <scope>NUCLEOTIDE SEQUENCE</scope>
</reference>
<organism evidence="1">
    <name type="scientific">marine sediment metagenome</name>
    <dbReference type="NCBI Taxonomy" id="412755"/>
    <lineage>
        <taxon>unclassified sequences</taxon>
        <taxon>metagenomes</taxon>
        <taxon>ecological metagenomes</taxon>
    </lineage>
</organism>
<comment type="caution">
    <text evidence="1">The sequence shown here is derived from an EMBL/GenBank/DDBJ whole genome shotgun (WGS) entry which is preliminary data.</text>
</comment>
<name>A0A0F9M0L2_9ZZZZ</name>